<evidence type="ECO:0000313" key="3">
    <source>
        <dbReference type="Proteomes" id="UP000431826"/>
    </source>
</evidence>
<feature type="region of interest" description="Disordered" evidence="1">
    <location>
        <begin position="38"/>
        <end position="75"/>
    </location>
</feature>
<comment type="caution">
    <text evidence="2">The sequence shown here is derived from an EMBL/GenBank/DDBJ whole genome shotgun (WGS) entry which is preliminary data.</text>
</comment>
<dbReference type="AlphaFoldDB" id="A0A640US11"/>
<name>A0A640US11_9ACTN</name>
<sequence length="129" mass="14197">MLFGMDIRTVHLRHLDHSGRLRGLVEADPGRFVWRCTAGPEHDQTDRHRGRERDQYGRDDLAQMSGDGRGRTMAMPVGVRGGVMVGLMSGHRPIIARTAGAHCSPRHIGRYRGGTFAIAGARSTGLRGR</sequence>
<protein>
    <submittedName>
        <fullName evidence="2">Uncharacterized protein</fullName>
    </submittedName>
</protein>
<gene>
    <name evidence="2" type="ORF">Stube_32220</name>
</gene>
<organism evidence="2 3">
    <name type="scientific">Streptomyces tubercidicus</name>
    <dbReference type="NCBI Taxonomy" id="47759"/>
    <lineage>
        <taxon>Bacteria</taxon>
        <taxon>Bacillati</taxon>
        <taxon>Actinomycetota</taxon>
        <taxon>Actinomycetes</taxon>
        <taxon>Kitasatosporales</taxon>
        <taxon>Streptomycetaceae</taxon>
        <taxon>Streptomyces</taxon>
    </lineage>
</organism>
<evidence type="ECO:0000313" key="2">
    <source>
        <dbReference type="EMBL" id="GFE38549.1"/>
    </source>
</evidence>
<dbReference type="EMBL" id="BLIR01000001">
    <property type="protein sequence ID" value="GFE38549.1"/>
    <property type="molecule type" value="Genomic_DNA"/>
</dbReference>
<dbReference type="Proteomes" id="UP000431826">
    <property type="component" value="Unassembled WGS sequence"/>
</dbReference>
<accession>A0A640US11</accession>
<evidence type="ECO:0000256" key="1">
    <source>
        <dbReference type="SAM" id="MobiDB-lite"/>
    </source>
</evidence>
<proteinExistence type="predicted"/>
<keyword evidence="3" id="KW-1185">Reference proteome</keyword>
<feature type="compositionally biased region" description="Basic and acidic residues" evidence="1">
    <location>
        <begin position="40"/>
        <end position="61"/>
    </location>
</feature>
<reference evidence="2 3" key="1">
    <citation type="submission" date="2019-12" db="EMBL/GenBank/DDBJ databases">
        <title>Whole genome shotgun sequence of Streptomyces tubercidicus NBRC 13090.</title>
        <authorList>
            <person name="Ichikawa N."/>
            <person name="Kimura A."/>
            <person name="Kitahashi Y."/>
            <person name="Komaki H."/>
            <person name="Tamura T."/>
        </authorList>
    </citation>
    <scope>NUCLEOTIDE SEQUENCE [LARGE SCALE GENOMIC DNA]</scope>
    <source>
        <strain evidence="2 3">NBRC 13090</strain>
    </source>
</reference>